<evidence type="ECO:0000256" key="1">
    <source>
        <dbReference type="ARBA" id="ARBA00001933"/>
    </source>
</evidence>
<dbReference type="Pfam" id="PF01276">
    <property type="entry name" value="OKR_DC_1"/>
    <property type="match status" value="1"/>
</dbReference>
<name>A0A077ZQ53_STYLE</name>
<proteinExistence type="predicted"/>
<accession>A0A077ZQ53</accession>
<gene>
    <name evidence="4" type="primary">Contig13085.g13950</name>
    <name evidence="4" type="ORF">STYLEM_986</name>
</gene>
<dbReference type="InterPro" id="IPR000310">
    <property type="entry name" value="Orn/Lys/Arg_deCO2ase_major_dom"/>
</dbReference>
<keyword evidence="5" id="KW-1185">Reference proteome</keyword>
<dbReference type="OrthoDB" id="5978656at2759"/>
<evidence type="ECO:0000256" key="2">
    <source>
        <dbReference type="ARBA" id="ARBA00022898"/>
    </source>
</evidence>
<keyword evidence="2" id="KW-0663">Pyridoxal phosphate</keyword>
<feature type="domain" description="Orn/Lys/Arg decarboxylases family 1 pyridoxal-P attachment site" evidence="3">
    <location>
        <begin position="6"/>
        <end position="137"/>
    </location>
</feature>
<dbReference type="EMBL" id="CCKQ01000941">
    <property type="protein sequence ID" value="CDW72033.1"/>
    <property type="molecule type" value="Genomic_DNA"/>
</dbReference>
<dbReference type="Gene3D" id="3.90.100.10">
    <property type="entry name" value="Orn/Lys/Arg decarboxylase, C-terminal domain"/>
    <property type="match status" value="1"/>
</dbReference>
<dbReference type="GO" id="GO:0003824">
    <property type="term" value="F:catalytic activity"/>
    <property type="evidence" value="ECO:0007669"/>
    <property type="project" value="InterPro"/>
</dbReference>
<evidence type="ECO:0000313" key="5">
    <source>
        <dbReference type="Proteomes" id="UP000039865"/>
    </source>
</evidence>
<sequence length="346" mass="39592">MALAKKKVLVQSNSHLSVYIGLQTAGCTIQFILPEYNSDYGVFLPITANQIQNLLQDSPDIEAIYLTSPNHEGFQCNYQEIRNVMGDSRILVIDEAHGSHYYFSKDLKHKSALNSGDKVVDAVVTSIHKNLGGLTTSPSPFLVLDAECCVREFVENGDEMILRAVRLNKKFRRAIQKFQYVNVLEQQGQDPTKTIFKIEGIKADDLYHLLDKYRINPEKYTEKAVLITIHINISEQDVEDLIEAVKLISIEYGRIEEKRDSQYLIEQEKINQRLTNLFRERKIIMDLRDVMASKFEYVASFKAIGRISAEVKSKSPPGYPILLYGEVIKAEHIEFLEMDEKLKVVI</sequence>
<dbReference type="AlphaFoldDB" id="A0A077ZQ53"/>
<dbReference type="InterPro" id="IPR015422">
    <property type="entry name" value="PyrdxlP-dep_Trfase_small"/>
</dbReference>
<dbReference type="InterPro" id="IPR015421">
    <property type="entry name" value="PyrdxlP-dep_Trfase_major"/>
</dbReference>
<dbReference type="InterPro" id="IPR052357">
    <property type="entry name" value="Orn_Lys_Arg_decarboxylase-I"/>
</dbReference>
<reference evidence="4 5" key="1">
    <citation type="submission" date="2014-06" db="EMBL/GenBank/DDBJ databases">
        <authorList>
            <person name="Swart Estienne"/>
        </authorList>
    </citation>
    <scope>NUCLEOTIDE SEQUENCE [LARGE SCALE GENOMIC DNA]</scope>
    <source>
        <strain evidence="4 5">130c</strain>
    </source>
</reference>
<dbReference type="Proteomes" id="UP000039865">
    <property type="component" value="Unassembled WGS sequence"/>
</dbReference>
<dbReference type="InParanoid" id="A0A077ZQ53"/>
<dbReference type="Gene3D" id="3.90.1150.10">
    <property type="entry name" value="Aspartate Aminotransferase, domain 1"/>
    <property type="match status" value="1"/>
</dbReference>
<protein>
    <submittedName>
        <fullName evidence="4">Orn lys arg major domain containing protein</fullName>
    </submittedName>
</protein>
<comment type="cofactor">
    <cofactor evidence="1">
        <name>pyridoxal 5'-phosphate</name>
        <dbReference type="ChEBI" id="CHEBI:597326"/>
    </cofactor>
</comment>
<dbReference type="PANTHER" id="PTHR43277">
    <property type="entry name" value="ARGININE DECARBOXYLASE"/>
    <property type="match status" value="1"/>
</dbReference>
<dbReference type="PANTHER" id="PTHR43277:SF4">
    <property type="entry name" value="ARGININE DECARBOXYLASE"/>
    <property type="match status" value="1"/>
</dbReference>
<evidence type="ECO:0000313" key="4">
    <source>
        <dbReference type="EMBL" id="CDW72033.1"/>
    </source>
</evidence>
<dbReference type="SUPFAM" id="SSF53383">
    <property type="entry name" value="PLP-dependent transferases"/>
    <property type="match status" value="1"/>
</dbReference>
<dbReference type="Gene3D" id="3.40.640.10">
    <property type="entry name" value="Type I PLP-dependent aspartate aminotransferase-like (Major domain)"/>
    <property type="match status" value="1"/>
</dbReference>
<evidence type="ECO:0000259" key="3">
    <source>
        <dbReference type="Pfam" id="PF01276"/>
    </source>
</evidence>
<dbReference type="InterPro" id="IPR015424">
    <property type="entry name" value="PyrdxlP-dep_Trfase"/>
</dbReference>
<organism evidence="4 5">
    <name type="scientific">Stylonychia lemnae</name>
    <name type="common">Ciliate</name>
    <dbReference type="NCBI Taxonomy" id="5949"/>
    <lineage>
        <taxon>Eukaryota</taxon>
        <taxon>Sar</taxon>
        <taxon>Alveolata</taxon>
        <taxon>Ciliophora</taxon>
        <taxon>Intramacronucleata</taxon>
        <taxon>Spirotrichea</taxon>
        <taxon>Stichotrichia</taxon>
        <taxon>Sporadotrichida</taxon>
        <taxon>Oxytrichidae</taxon>
        <taxon>Stylonychinae</taxon>
        <taxon>Stylonychia</taxon>
    </lineage>
</organism>
<dbReference type="OMA" id="CHSYNIP"/>